<protein>
    <submittedName>
        <fullName evidence="3">Uncharacterized protein</fullName>
    </submittedName>
</protein>
<accession>A0A6J7X4E6</accession>
<sequence length="314" mass="34764">MASTVREFIFQMYRLISASNPTIPLHGDDEKLAIRIMNQILNRYAATGLFLTIAKTVSVDINLPVKEIYFTDPDYIGPVTTQTETVGLTAASPVITVADGTLYNVGDGVSGGGIPLLTYISTIVGNVITLTNNATINGNSVLTFSTEVPHPDVVYIKEGRLANLDNAWLVLSGVTYPLIDKSRDEYLSAWKYEPLQGLPRFIITFPDTKIVRAQLYPAPSQFFTFYARGKFQKTILTSNDTLEGLPDYFELFFLYACAKYTCKFKGRASAWTDDLEADYRELEAEMESASEVNLSIAGDEQSLLNGAWRVRAGI</sequence>
<dbReference type="EMBL" id="LR798345">
    <property type="protein sequence ID" value="CAB5225497.1"/>
    <property type="molecule type" value="Genomic_DNA"/>
</dbReference>
<gene>
    <name evidence="1" type="ORF">UFOVP590_9</name>
    <name evidence="2" type="ORF">UFOVP685_14</name>
    <name evidence="3" type="ORF">UFOVP750_38</name>
</gene>
<dbReference type="EMBL" id="LR796557">
    <property type="protein sequence ID" value="CAB4151286.1"/>
    <property type="molecule type" value="Genomic_DNA"/>
</dbReference>
<evidence type="ECO:0000313" key="3">
    <source>
        <dbReference type="EMBL" id="CAB5225497.1"/>
    </source>
</evidence>
<evidence type="ECO:0000313" key="1">
    <source>
        <dbReference type="EMBL" id="CAB4151286.1"/>
    </source>
</evidence>
<evidence type="ECO:0000313" key="2">
    <source>
        <dbReference type="EMBL" id="CAB4157282.1"/>
    </source>
</evidence>
<name>A0A6J7X4E6_9CAUD</name>
<proteinExistence type="predicted"/>
<organism evidence="3">
    <name type="scientific">uncultured Caudovirales phage</name>
    <dbReference type="NCBI Taxonomy" id="2100421"/>
    <lineage>
        <taxon>Viruses</taxon>
        <taxon>Duplodnaviria</taxon>
        <taxon>Heunggongvirae</taxon>
        <taxon>Uroviricota</taxon>
        <taxon>Caudoviricetes</taxon>
        <taxon>Peduoviridae</taxon>
        <taxon>Maltschvirus</taxon>
        <taxon>Maltschvirus maltsch</taxon>
    </lineage>
</organism>
<dbReference type="EMBL" id="LR796656">
    <property type="protein sequence ID" value="CAB4157282.1"/>
    <property type="molecule type" value="Genomic_DNA"/>
</dbReference>
<reference evidence="3" key="1">
    <citation type="submission" date="2020-05" db="EMBL/GenBank/DDBJ databases">
        <authorList>
            <person name="Chiriac C."/>
            <person name="Salcher M."/>
            <person name="Ghai R."/>
            <person name="Kavagutti S V."/>
        </authorList>
    </citation>
    <scope>NUCLEOTIDE SEQUENCE</scope>
</reference>